<feature type="transmembrane region" description="Helical" evidence="7">
    <location>
        <begin position="666"/>
        <end position="687"/>
    </location>
</feature>
<feature type="transmembrane region" description="Helical" evidence="7">
    <location>
        <begin position="805"/>
        <end position="825"/>
    </location>
</feature>
<dbReference type="InterPro" id="IPR001212">
    <property type="entry name" value="Somatomedin_B_dom"/>
</dbReference>
<evidence type="ECO:0000259" key="10">
    <source>
        <dbReference type="PROSITE" id="PS50958"/>
    </source>
</evidence>
<feature type="transmembrane region" description="Helical" evidence="7">
    <location>
        <begin position="713"/>
        <end position="739"/>
    </location>
</feature>
<dbReference type="PROSITE" id="PS50261">
    <property type="entry name" value="G_PROTEIN_RECEP_F2_4"/>
    <property type="match status" value="1"/>
</dbReference>
<dbReference type="InterPro" id="IPR000832">
    <property type="entry name" value="GPCR_2_secretin-like"/>
</dbReference>
<dbReference type="GO" id="GO:0004930">
    <property type="term" value="F:G protein-coupled receptor activity"/>
    <property type="evidence" value="ECO:0007669"/>
    <property type="project" value="InterPro"/>
</dbReference>
<evidence type="ECO:0000256" key="3">
    <source>
        <dbReference type="ARBA" id="ARBA00022989"/>
    </source>
</evidence>
<dbReference type="EMBL" id="LSMT01001932">
    <property type="protein sequence ID" value="PFX11755.1"/>
    <property type="molecule type" value="Genomic_DNA"/>
</dbReference>
<evidence type="ECO:0000256" key="8">
    <source>
        <dbReference type="SAM" id="SignalP"/>
    </source>
</evidence>
<keyword evidence="3 7" id="KW-1133">Transmembrane helix</keyword>
<dbReference type="PROSITE" id="PS50958">
    <property type="entry name" value="SMB_2"/>
    <property type="match status" value="1"/>
</dbReference>
<comment type="subcellular location">
    <subcellularLocation>
        <location evidence="1">Membrane</location>
        <topology evidence="1">Multi-pass membrane protein</topology>
    </subcellularLocation>
</comment>
<gene>
    <name evidence="11" type="primary">mthl3</name>
    <name evidence="11" type="ORF">AWC38_SpisGene24409</name>
</gene>
<evidence type="ECO:0000256" key="7">
    <source>
        <dbReference type="SAM" id="Phobius"/>
    </source>
</evidence>
<dbReference type="InterPro" id="IPR017981">
    <property type="entry name" value="GPCR_2-like_7TM"/>
</dbReference>
<evidence type="ECO:0000256" key="2">
    <source>
        <dbReference type="ARBA" id="ARBA00022692"/>
    </source>
</evidence>
<evidence type="ECO:0000256" key="6">
    <source>
        <dbReference type="SAM" id="MobiDB-lite"/>
    </source>
</evidence>
<feature type="chain" id="PRO_5012563926" evidence="8">
    <location>
        <begin position="23"/>
        <end position="1601"/>
    </location>
</feature>
<evidence type="ECO:0000256" key="4">
    <source>
        <dbReference type="ARBA" id="ARBA00023136"/>
    </source>
</evidence>
<dbReference type="Proteomes" id="UP000225706">
    <property type="component" value="Unassembled WGS sequence"/>
</dbReference>
<evidence type="ECO:0000259" key="9">
    <source>
        <dbReference type="PROSITE" id="PS50261"/>
    </source>
</evidence>
<proteinExistence type="predicted"/>
<feature type="transmembrane region" description="Helical" evidence="7">
    <location>
        <begin position="602"/>
        <end position="625"/>
    </location>
</feature>
<feature type="region of interest" description="Disordered" evidence="6">
    <location>
        <begin position="936"/>
        <end position="1126"/>
    </location>
</feature>
<dbReference type="GO" id="GO:0016020">
    <property type="term" value="C:membrane"/>
    <property type="evidence" value="ECO:0007669"/>
    <property type="project" value="UniProtKB-SubCell"/>
</dbReference>
<dbReference type="Pfam" id="PF00002">
    <property type="entry name" value="7tm_2"/>
    <property type="match status" value="1"/>
</dbReference>
<dbReference type="PANTHER" id="PTHR45902">
    <property type="entry name" value="LATROPHILIN RECEPTOR-LIKE PROTEIN A"/>
    <property type="match status" value="1"/>
</dbReference>
<name>A0A2B4R645_STYPI</name>
<feature type="domain" description="G-protein coupled receptors family 2 profile 2" evidence="9">
    <location>
        <begin position="600"/>
        <end position="855"/>
    </location>
</feature>
<feature type="compositionally biased region" description="Polar residues" evidence="6">
    <location>
        <begin position="1097"/>
        <end position="1106"/>
    </location>
</feature>
<organism evidence="11 12">
    <name type="scientific">Stylophora pistillata</name>
    <name type="common">Smooth cauliflower coral</name>
    <dbReference type="NCBI Taxonomy" id="50429"/>
    <lineage>
        <taxon>Eukaryota</taxon>
        <taxon>Metazoa</taxon>
        <taxon>Cnidaria</taxon>
        <taxon>Anthozoa</taxon>
        <taxon>Hexacorallia</taxon>
        <taxon>Scleractinia</taxon>
        <taxon>Astrocoeniina</taxon>
        <taxon>Pocilloporidae</taxon>
        <taxon>Stylophora</taxon>
    </lineage>
</organism>
<feature type="compositionally biased region" description="Polar residues" evidence="6">
    <location>
        <begin position="1001"/>
        <end position="1022"/>
    </location>
</feature>
<sequence length="1601" mass="180858">MGKIHFGSNFCVVLLWLQLAYQQNLYNSSEVSVSTVPDPPFTLNSSTALPASAQVQAADPPLNCDQKFSCRSRCSNESSKWEDFSRDAEHCHCDRACLKYQDCCADFEHYCAPLPVTKGDSRGPGYSCADISTYQEKGVFMISTCAADWKDEGDSFIKCMEASKNSNRSFTSENIKEDIPVYDFFSENNYRNLYCVTCNKKLLPPNFWQLKFRCNIQAPSHYSTKQKLDFYLKYCRDKSVEPGKHSRVRTCLPMVSTCSIDNKHKEGCMKGNSGLVHSKKTKKNFKNIDCLLCNGESLEDVTCGPQEKGDIFNPKSFEIVMHFITGETPEPELKSFSTSCSENKVFDPHLETCEDTYVRNPSLAVRDTYRIKQWMYPTDNIERPMLQQEFIDGFCSRFALKPSQIYVISNSSEKGIIVMEFNLYAGQAARGIDDNETLDLAALLNFNESFPIIIANKTWLVIRVTQRQLSCANPEEYFHDEYRIKPTGEALLNRTGDNLQESLPPKKFFIKRNDNGSDSLIVCRSTFSVLCPFKLLLVSSSEFKVLANKSLLHTTTGRVYLTEEYTLMDEVKKAWICANHTKIRRTETSAGTTSRENTFLRYFTIAGFSISVFALFLTLTMHSVFIELRGPLPGKNLMSLCFALLLAQFMWLFGSGDTDKPTFCTIMAVVIHYLILASFGCTAVIAFDTRRTFSSKISKAQSRSIGKSRNLRLLAYTCLAWGIPLLFVAGCVLLDHFQVVFIGYGNEVACWIVSSNGKIVTLATPIACVLLYNFGAFTHTVWAIKSAKKQTHRVKSSRQDQGAVFKIYIRLASLMGFTWFFSFSAEFIHEALLYPFVMLTTTQGVYIFVAFICKARVLKLLKERFPRSRKDAMASTQHTASTESEEHFIKARHVVSEAFRVTMKCPSCGNPELQEHHHFCYNCGFKLAVVRSSGTSTVSNTSPEQFTATSDHHGSPEVSQSRPDSSPDQCSDDSSQAPVVTESVTEAVKSSKGEFTRDGLSGQNSVNSPSNLNEIQPPQQQGAAPVDFPVKPGKFSVSTDIQTKNQDESTEQGLTEQIVDREVPPGRPPGQLKDTSPPLDIQEHDAPGDRSKGIPPVQTQTQSHSGENGAASHGSVPNNGTQQNGYNSDKEFVTVIFHALLTPTFQYNHEEGDRIFIRGNYPFSWDEQHQVAVRTVREVFDGHFELEGTTRMTLPQAFLRISYKYVVSRTKGRNTPPKNMWECLLGCRPVSNYHVNRSLFIPRDSINNNAIWHQYDDAVFNEPGLWDSICNRIPLLKKVVLDPAEGRRMAMLAMLPDWDSISSCEGGFTASTAMTRINDVVYCMGNQEVENGVYFYHRTFVTFDVMKVLFEYLSPRLNVNTQVQKTQTKDEQAQVKRLVTSVMIASLCVRHRMTFIGDPLLKNMLENLVMHGNVMQKKCMELEGLLQQFPEGQRTMADDLKRMCRYVIEEKDGIFYWLFAVPLLHFLSKSAEPFLGGQLPAAPSSLDDNSWWGTEDLPDFQRVRQQVSNTSEKANTPALLQNQLSSMFELDPLFKRTFLLALPISDMSKVLQKGNFSLHEVCWTLLRTLKERSRPLCLIEEEWNSVEDCIKEMNSGAANYY</sequence>
<dbReference type="CDD" id="cd15039">
    <property type="entry name" value="7tmB3_Methuselah-like"/>
    <property type="match status" value="1"/>
</dbReference>
<dbReference type="Pfam" id="PF01033">
    <property type="entry name" value="Somatomedin_B"/>
    <property type="match status" value="1"/>
</dbReference>
<feature type="compositionally biased region" description="Low complexity" evidence="6">
    <location>
        <begin position="959"/>
        <end position="978"/>
    </location>
</feature>
<dbReference type="Gene3D" id="1.20.1070.10">
    <property type="entry name" value="Rhodopsin 7-helix transmembrane proteins"/>
    <property type="match status" value="1"/>
</dbReference>
<evidence type="ECO:0000256" key="5">
    <source>
        <dbReference type="ARBA" id="ARBA00023157"/>
    </source>
</evidence>
<keyword evidence="4 7" id="KW-0472">Membrane</keyword>
<dbReference type="SMART" id="SM00201">
    <property type="entry name" value="SO"/>
    <property type="match status" value="1"/>
</dbReference>
<feature type="compositionally biased region" description="Polar residues" evidence="6">
    <location>
        <begin position="1115"/>
        <end position="1126"/>
    </location>
</feature>
<dbReference type="SUPFAM" id="SSF90188">
    <property type="entry name" value="Somatomedin B domain"/>
    <property type="match status" value="1"/>
</dbReference>
<feature type="domain" description="SMB" evidence="10">
    <location>
        <begin position="66"/>
        <end position="117"/>
    </location>
</feature>
<feature type="signal peptide" evidence="8">
    <location>
        <begin position="1"/>
        <end position="22"/>
    </location>
</feature>
<keyword evidence="5" id="KW-1015">Disulfide bond</keyword>
<feature type="non-terminal residue" evidence="11">
    <location>
        <position position="1601"/>
    </location>
</feature>
<feature type="compositionally biased region" description="Polar residues" evidence="6">
    <location>
        <begin position="936"/>
        <end position="949"/>
    </location>
</feature>
<accession>A0A2B4R645</accession>
<dbReference type="Gene3D" id="4.10.410.20">
    <property type="match status" value="1"/>
</dbReference>
<protein>
    <submittedName>
        <fullName evidence="11">Putative G-protein coupled receptor Mth-like 3</fullName>
    </submittedName>
</protein>
<dbReference type="InterPro" id="IPR036024">
    <property type="entry name" value="Somatomedin_B-like_dom_sf"/>
</dbReference>
<feature type="transmembrane region" description="Helical" evidence="7">
    <location>
        <begin position="637"/>
        <end position="654"/>
    </location>
</feature>
<evidence type="ECO:0000313" key="11">
    <source>
        <dbReference type="EMBL" id="PFX11755.1"/>
    </source>
</evidence>
<feature type="transmembrane region" description="Helical" evidence="7">
    <location>
        <begin position="759"/>
        <end position="784"/>
    </location>
</feature>
<comment type="caution">
    <text evidence="11">The sequence shown here is derived from an EMBL/GenBank/DDBJ whole genome shotgun (WGS) entry which is preliminary data.</text>
</comment>
<dbReference type="OrthoDB" id="5989870at2759"/>
<keyword evidence="12" id="KW-1185">Reference proteome</keyword>
<evidence type="ECO:0000313" key="12">
    <source>
        <dbReference type="Proteomes" id="UP000225706"/>
    </source>
</evidence>
<dbReference type="PANTHER" id="PTHR45902:SF1">
    <property type="entry name" value="LATROPHILIN RECEPTOR-LIKE PROTEIN A"/>
    <property type="match status" value="1"/>
</dbReference>
<dbReference type="GO" id="GO:0007166">
    <property type="term" value="P:cell surface receptor signaling pathway"/>
    <property type="evidence" value="ECO:0007669"/>
    <property type="project" value="InterPro"/>
</dbReference>
<evidence type="ECO:0000256" key="1">
    <source>
        <dbReference type="ARBA" id="ARBA00004141"/>
    </source>
</evidence>
<keyword evidence="11" id="KW-0675">Receptor</keyword>
<keyword evidence="8" id="KW-0732">Signal</keyword>
<dbReference type="InterPro" id="IPR053231">
    <property type="entry name" value="GPCR_LN-TM7"/>
</dbReference>
<reference evidence="12" key="1">
    <citation type="journal article" date="2017" name="bioRxiv">
        <title>Comparative analysis of the genomes of Stylophora pistillata and Acropora digitifera provides evidence for extensive differences between species of corals.</title>
        <authorList>
            <person name="Voolstra C.R."/>
            <person name="Li Y."/>
            <person name="Liew Y.J."/>
            <person name="Baumgarten S."/>
            <person name="Zoccola D."/>
            <person name="Flot J.-F."/>
            <person name="Tambutte S."/>
            <person name="Allemand D."/>
            <person name="Aranda M."/>
        </authorList>
    </citation>
    <scope>NUCLEOTIDE SEQUENCE [LARGE SCALE GENOMIC DNA]</scope>
</reference>
<dbReference type="PROSITE" id="PS00524">
    <property type="entry name" value="SMB_1"/>
    <property type="match status" value="1"/>
</dbReference>
<feature type="compositionally biased region" description="Basic and acidic residues" evidence="6">
    <location>
        <begin position="1081"/>
        <end position="1092"/>
    </location>
</feature>
<keyword evidence="2 7" id="KW-0812">Transmembrane</keyword>